<dbReference type="Pfam" id="PF07534">
    <property type="entry name" value="TLD"/>
    <property type="match status" value="1"/>
</dbReference>
<dbReference type="CDD" id="cd18186">
    <property type="entry name" value="BTB_POZ_ZBTB_KLHL-like"/>
    <property type="match status" value="1"/>
</dbReference>
<protein>
    <recommendedName>
        <fullName evidence="5">BTB domain-containing protein</fullName>
    </recommendedName>
</protein>
<dbReference type="SUPFAM" id="SSF54695">
    <property type="entry name" value="POZ domain"/>
    <property type="match status" value="1"/>
</dbReference>
<evidence type="ECO:0000259" key="2">
    <source>
        <dbReference type="PROSITE" id="PS51886"/>
    </source>
</evidence>
<dbReference type="Gene3D" id="1.25.40.420">
    <property type="match status" value="1"/>
</dbReference>
<dbReference type="Pfam" id="PF00651">
    <property type="entry name" value="BTB"/>
    <property type="match status" value="1"/>
</dbReference>
<feature type="domain" description="BTB" evidence="1">
    <location>
        <begin position="24"/>
        <end position="92"/>
    </location>
</feature>
<sequence length="475" mass="55686">MNLKFFDKLSQNYIELLLNDKVYYNVIIKVKNEKNFTAHSNILTYRSSYFCKELENAPNENGIRTITKTNISNEIFDVILKYIYVGIVNLENTIDTKFIFDLMLAADELELYELSKKLETILIEDKAPWLKAYFSLVYHTIFDKQSFKNLENFCNSVVVKYPNLIFEAEDYTSLPESALVSLLKRDDLQMEEIKLWEYTLEWGIAQNPTLPSNIEEWTKEDFLALKTTLQRCLPYIRYFHISSKDILYQIQPYKKILDKQIWKDLMQHNLDPSQPIRFNLPARSIPVPELPVRIRKPFSTIISDEHVAEISSWIDRKTINYSSENCPYEFKSIFQASRDGFDVQTIWNMCHGYSNTVIIIKVADTDKILGGYNPLMWDKTTDGKWMRTNDSFIFSLKNGNIQNSILSRVKNPDYAVHCYRKGSQANFGLNFGDSLYIKKNAIGAYSCNNYYEKRIRATGDFEIINYEVFEVKKNT</sequence>
<dbReference type="OrthoDB" id="1022638at2759"/>
<dbReference type="Proteomes" id="UP000266861">
    <property type="component" value="Unassembled WGS sequence"/>
</dbReference>
<feature type="domain" description="TLDc" evidence="2">
    <location>
        <begin position="300"/>
        <end position="472"/>
    </location>
</feature>
<dbReference type="GO" id="GO:0005737">
    <property type="term" value="C:cytoplasm"/>
    <property type="evidence" value="ECO:0007669"/>
    <property type="project" value="TreeGrafter"/>
</dbReference>
<dbReference type="PANTHER" id="PTHR46306:SF1">
    <property type="entry name" value="BTB_POZ DOMAIN-CONTAINING PROTEIN 9"/>
    <property type="match status" value="1"/>
</dbReference>
<accession>A0A397HED2</accession>
<evidence type="ECO:0000259" key="1">
    <source>
        <dbReference type="PROSITE" id="PS50097"/>
    </source>
</evidence>
<evidence type="ECO:0000313" key="3">
    <source>
        <dbReference type="EMBL" id="RHZ59934.1"/>
    </source>
</evidence>
<dbReference type="InterPro" id="IPR006571">
    <property type="entry name" value="TLDc_dom"/>
</dbReference>
<dbReference type="InterPro" id="IPR000210">
    <property type="entry name" value="BTB/POZ_dom"/>
</dbReference>
<dbReference type="PANTHER" id="PTHR46306">
    <property type="entry name" value="BTB/POZ DOMAIN-CONTAINING PROTEIN 9"/>
    <property type="match status" value="1"/>
</dbReference>
<comment type="caution">
    <text evidence="3">The sequence shown here is derived from an EMBL/GenBank/DDBJ whole genome shotgun (WGS) entry which is preliminary data.</text>
</comment>
<dbReference type="SMART" id="SM00225">
    <property type="entry name" value="BTB"/>
    <property type="match status" value="1"/>
</dbReference>
<dbReference type="SMART" id="SM00584">
    <property type="entry name" value="TLDc"/>
    <property type="match status" value="1"/>
</dbReference>
<gene>
    <name evidence="3" type="ORF">Glove_360g60</name>
</gene>
<dbReference type="EMBL" id="PQFF01000327">
    <property type="protein sequence ID" value="RHZ59934.1"/>
    <property type="molecule type" value="Genomic_DNA"/>
</dbReference>
<dbReference type="PROSITE" id="PS51886">
    <property type="entry name" value="TLDC"/>
    <property type="match status" value="1"/>
</dbReference>
<dbReference type="PROSITE" id="PS50097">
    <property type="entry name" value="BTB"/>
    <property type="match status" value="1"/>
</dbReference>
<keyword evidence="4" id="KW-1185">Reference proteome</keyword>
<reference evidence="3 4" key="1">
    <citation type="submission" date="2018-08" db="EMBL/GenBank/DDBJ databases">
        <title>Genome and evolution of the arbuscular mycorrhizal fungus Diversispora epigaea (formerly Glomus versiforme) and its bacterial endosymbionts.</title>
        <authorList>
            <person name="Sun X."/>
            <person name="Fei Z."/>
            <person name="Harrison M."/>
        </authorList>
    </citation>
    <scope>NUCLEOTIDE SEQUENCE [LARGE SCALE GENOMIC DNA]</scope>
    <source>
        <strain evidence="3 4">IT104</strain>
    </source>
</reference>
<evidence type="ECO:0008006" key="5">
    <source>
        <dbReference type="Google" id="ProtNLM"/>
    </source>
</evidence>
<dbReference type="InterPro" id="IPR052407">
    <property type="entry name" value="BTB_POZ_domain_cont_9"/>
</dbReference>
<organism evidence="3 4">
    <name type="scientific">Diversispora epigaea</name>
    <dbReference type="NCBI Taxonomy" id="1348612"/>
    <lineage>
        <taxon>Eukaryota</taxon>
        <taxon>Fungi</taxon>
        <taxon>Fungi incertae sedis</taxon>
        <taxon>Mucoromycota</taxon>
        <taxon>Glomeromycotina</taxon>
        <taxon>Glomeromycetes</taxon>
        <taxon>Diversisporales</taxon>
        <taxon>Diversisporaceae</taxon>
        <taxon>Diversispora</taxon>
    </lineage>
</organism>
<dbReference type="InterPro" id="IPR011333">
    <property type="entry name" value="SKP1/BTB/POZ_sf"/>
</dbReference>
<dbReference type="Gene3D" id="3.30.710.10">
    <property type="entry name" value="Potassium Channel Kv1.1, Chain A"/>
    <property type="match status" value="1"/>
</dbReference>
<evidence type="ECO:0000313" key="4">
    <source>
        <dbReference type="Proteomes" id="UP000266861"/>
    </source>
</evidence>
<name>A0A397HED2_9GLOM</name>
<dbReference type="AlphaFoldDB" id="A0A397HED2"/>
<proteinExistence type="predicted"/>